<evidence type="ECO:0000313" key="4">
    <source>
        <dbReference type="EMBL" id="KAF4752061.1"/>
    </source>
</evidence>
<organism evidence="3 5">
    <name type="scientific">Perkinsus olseni</name>
    <name type="common">Perkinsus atlanticus</name>
    <dbReference type="NCBI Taxonomy" id="32597"/>
    <lineage>
        <taxon>Eukaryota</taxon>
        <taxon>Sar</taxon>
        <taxon>Alveolata</taxon>
        <taxon>Perkinsozoa</taxon>
        <taxon>Perkinsea</taxon>
        <taxon>Perkinsida</taxon>
        <taxon>Perkinsidae</taxon>
        <taxon>Perkinsus</taxon>
    </lineage>
</organism>
<dbReference type="EMBL" id="JABANM010002745">
    <property type="protein sequence ID" value="KAF4752061.1"/>
    <property type="molecule type" value="Genomic_DNA"/>
</dbReference>
<dbReference type="Proteomes" id="UP000553632">
    <property type="component" value="Unassembled WGS sequence"/>
</dbReference>
<keyword evidence="5" id="KW-1185">Reference proteome</keyword>
<feature type="compositionally biased region" description="Low complexity" evidence="1">
    <location>
        <begin position="668"/>
        <end position="683"/>
    </location>
</feature>
<protein>
    <recommendedName>
        <fullName evidence="2">DUF7869 domain-containing protein</fullName>
    </recommendedName>
</protein>
<comment type="caution">
    <text evidence="3">The sequence shown here is derived from an EMBL/GenBank/DDBJ whole genome shotgun (WGS) entry which is preliminary data.</text>
</comment>
<evidence type="ECO:0000259" key="2">
    <source>
        <dbReference type="Pfam" id="PF25273"/>
    </source>
</evidence>
<dbReference type="PANTHER" id="PTHR33153:SF3">
    <property type="entry name" value="TRAFFICKING PROTEIN PARTICLE COMPLEX SUBUNIT 11 DOMAIN-CONTAINING PROTEIN"/>
    <property type="match status" value="1"/>
</dbReference>
<sequence length="932" mass="105335">MKNAFLPPKKDGQLAAEDGPVHDKGCPRDPGQGFGQISVEADRRCNRDRVVAALNSKCCKKECLSTLSIEHSLEDRRKLSFGVDGPRSRDASFNYLKNFCLRQGMVIRKSPTEGGFRPQLYGKPVCTRALAWYLGIGRNKVNEVRRIAESGSWAAHRRYSLRRPSEGIRRQCVCAFIAGIFRRIGEFQPDSSTVILPFVTRRNLFQYLRQKWTDEFPTTGFPTERSIRRYLTDDNLLGYVKSHGPGEEASVPSGDGHREGLQTALRVCLRKTQRFGHCSDCTESQIAIARAECEADRELYMARFTLHLDAVKRQRSIYYDLKMKAIQNPEEILTIIADGPDQFLTRVPHIVWSQSRSFPKFDDTCLPKLKLELVICHGRPGPNIFLYVVPPDKSHGANMVIESFERTLAVLRDTDGLPKSGFLHIQLDNPTGENKNRFVFGYFAEKVYEGHLKRVDFGFLPPGHTHEDVDMRHFQYGCALKESKFVDGHTICDIFEKKMRGHTTKEPTRAEMASRKILNTPMGRETLNPRAETMYHVRDWKARLEPYIPAAKGITTAYSFRIEKDMNSGDVVIYYKKTMSDETWRGPQVFLQSGALDKIPEPLSEAAHAHKHDPVAAEGLKKLSKEHPLLFSQKDIAHAVQLQLGTYPYLAHEDTLPRLPRFNVLRQSESSESHSSSEGLLSRPLRKKRKLEARQEGKPPSAGQLHGTAIVGKSASSDPDARALFESMKGRELKYTKPALVIVRGDGEGRCTKSNINCRRCLPSGRVLTLSELREDELPHVGLFAFVHTGEGFHELVDRRCPAIGCVVSAPDWSADHTPSAQRREASISIHWYSYDEKLLRRHGTRALKRGALQQMCVQKRKARSKRSAASGASTSHPWIDEVPADSLVAWNITLTRGRRLTRAALEFLERLGIQDLTNDNYDYAESSEASI</sequence>
<evidence type="ECO:0000256" key="1">
    <source>
        <dbReference type="SAM" id="MobiDB-lite"/>
    </source>
</evidence>
<feature type="region of interest" description="Disordered" evidence="1">
    <location>
        <begin position="667"/>
        <end position="716"/>
    </location>
</feature>
<evidence type="ECO:0000313" key="3">
    <source>
        <dbReference type="EMBL" id="KAF4722340.1"/>
    </source>
</evidence>
<dbReference type="Pfam" id="PF25273">
    <property type="entry name" value="DUF7869"/>
    <property type="match status" value="1"/>
</dbReference>
<feature type="domain" description="DUF7869" evidence="2">
    <location>
        <begin position="371"/>
        <end position="579"/>
    </location>
</feature>
<evidence type="ECO:0000313" key="5">
    <source>
        <dbReference type="Proteomes" id="UP000553632"/>
    </source>
</evidence>
<gene>
    <name evidence="4" type="ORF">FOZ62_024913</name>
    <name evidence="3" type="ORF">FOZ63_025717</name>
</gene>
<proteinExistence type="predicted"/>
<evidence type="ECO:0000313" key="6">
    <source>
        <dbReference type="Proteomes" id="UP000574390"/>
    </source>
</evidence>
<dbReference type="InterPro" id="IPR057191">
    <property type="entry name" value="DUF7869"/>
</dbReference>
<dbReference type="AlphaFoldDB" id="A0A7J6RRJ1"/>
<dbReference type="PANTHER" id="PTHR33153">
    <property type="entry name" value="MYND-TYPE DOMAIN-CONTAINING PROTEIN"/>
    <property type="match status" value="1"/>
</dbReference>
<dbReference type="EMBL" id="JABANO010024162">
    <property type="protein sequence ID" value="KAF4722340.1"/>
    <property type="molecule type" value="Genomic_DNA"/>
</dbReference>
<accession>A0A7J6RRJ1</accession>
<reference evidence="5 6" key="1">
    <citation type="submission" date="2020-04" db="EMBL/GenBank/DDBJ databases">
        <title>Perkinsus olseni comparative genomics.</title>
        <authorList>
            <person name="Bogema D.R."/>
        </authorList>
    </citation>
    <scope>NUCLEOTIDE SEQUENCE [LARGE SCALE GENOMIC DNA]</scope>
    <source>
        <strain evidence="4">ATCC PRA-205</strain>
        <strain evidence="3 5">ATCC PRA-207</strain>
    </source>
</reference>
<dbReference type="Proteomes" id="UP000574390">
    <property type="component" value="Unassembled WGS sequence"/>
</dbReference>
<name>A0A7J6RRJ1_PEROL</name>
<feature type="region of interest" description="Disordered" evidence="1">
    <location>
        <begin position="1"/>
        <end position="33"/>
    </location>
</feature>